<gene>
    <name evidence="4" type="ORF">Lpp126_13787</name>
</gene>
<dbReference type="AlphaFoldDB" id="S2R6T4"/>
<accession>S2R6T4</accession>
<evidence type="ECO:0000256" key="1">
    <source>
        <dbReference type="ARBA" id="ARBA00022729"/>
    </source>
</evidence>
<name>S2R6T4_LACPA</name>
<dbReference type="InterPro" id="IPR022263">
    <property type="entry name" value="KxYKxGKxW"/>
</dbReference>
<evidence type="ECO:0000313" key="5">
    <source>
        <dbReference type="Proteomes" id="UP000014243"/>
    </source>
</evidence>
<sequence length="108" mass="11896">MSKTLASLELLQLTFQDFVLMTTGGNNVYKLNPFSQEKRRYKMYKAGRHWIYSAIAVLGGAGILMFQPTQTVFADEASPTASATTLAKPHTEIKDKQPVTASPTPTDN</sequence>
<evidence type="ECO:0000256" key="3">
    <source>
        <dbReference type="SAM" id="Phobius"/>
    </source>
</evidence>
<organism evidence="4 5">
    <name type="scientific">Lacticaseibacillus paracasei subsp. paracasei Lpp126</name>
    <dbReference type="NCBI Taxonomy" id="1256206"/>
    <lineage>
        <taxon>Bacteria</taxon>
        <taxon>Bacillati</taxon>
        <taxon>Bacillota</taxon>
        <taxon>Bacilli</taxon>
        <taxon>Lactobacillales</taxon>
        <taxon>Lactobacillaceae</taxon>
        <taxon>Lacticaseibacillus</taxon>
    </lineage>
</organism>
<protein>
    <submittedName>
        <fullName evidence="4">Cell-envelope associated proteinase</fullName>
    </submittedName>
</protein>
<feature type="region of interest" description="Disordered" evidence="2">
    <location>
        <begin position="78"/>
        <end position="108"/>
    </location>
</feature>
<feature type="transmembrane region" description="Helical" evidence="3">
    <location>
        <begin position="49"/>
        <end position="66"/>
    </location>
</feature>
<keyword evidence="1" id="KW-0732">Signal</keyword>
<dbReference type="EMBL" id="ANKC01000990">
    <property type="protein sequence ID" value="EPC73039.1"/>
    <property type="molecule type" value="Genomic_DNA"/>
</dbReference>
<feature type="compositionally biased region" description="Polar residues" evidence="2">
    <location>
        <begin position="99"/>
        <end position="108"/>
    </location>
</feature>
<keyword evidence="3" id="KW-0812">Transmembrane</keyword>
<dbReference type="Proteomes" id="UP000014243">
    <property type="component" value="Unassembled WGS sequence"/>
</dbReference>
<evidence type="ECO:0000313" key="4">
    <source>
        <dbReference type="EMBL" id="EPC73039.1"/>
    </source>
</evidence>
<evidence type="ECO:0000256" key="2">
    <source>
        <dbReference type="SAM" id="MobiDB-lite"/>
    </source>
</evidence>
<feature type="non-terminal residue" evidence="4">
    <location>
        <position position="108"/>
    </location>
</feature>
<reference evidence="4 5" key="1">
    <citation type="journal article" date="2013" name="PLoS ONE">
        <title>Lactobacillus paracasei comparative genomics: towards species pan-genome definition and exploitation of diversity.</title>
        <authorList>
            <person name="Smokvina T."/>
            <person name="Wels M."/>
            <person name="Polka J."/>
            <person name="Chervaux C."/>
            <person name="Brisse S."/>
            <person name="Boekhorst J."/>
            <person name="van Hylckama Vlieg J.E."/>
            <person name="Siezen R.J."/>
        </authorList>
    </citation>
    <scope>NUCLEOTIDE SEQUENCE [LARGE SCALE GENOMIC DNA]</scope>
    <source>
        <strain evidence="4 5">Lpp126</strain>
    </source>
</reference>
<keyword evidence="3" id="KW-1133">Transmembrane helix</keyword>
<comment type="caution">
    <text evidence="4">The sequence shown here is derived from an EMBL/GenBank/DDBJ whole genome shotgun (WGS) entry which is preliminary data.</text>
</comment>
<keyword evidence="3" id="KW-0472">Membrane</keyword>
<dbReference type="Pfam" id="PF19258">
    <property type="entry name" value="KxYKxGKxW_sig"/>
    <property type="match status" value="1"/>
</dbReference>
<proteinExistence type="predicted"/>
<dbReference type="NCBIfam" id="TIGR03715">
    <property type="entry name" value="KxYKxGKxW"/>
    <property type="match status" value="1"/>
</dbReference>